<sequence>TQKQSSGGDTPFQPLPSSLSPFLSLSFSSSSQLEIPPVLSNNVISSALLETIGGLKNLEFLNLSANALVGKIPQNLTALQNLTIVSLSNNYFSGGAPSVFEAVQVLDLSSNLINGSLLPDFAGVSLRYLNLSYNRLVGRIPPEFGKQIPGNVTLGLSFNNLTGEILENVAFLNQKTESFAGNPDLCGKPLKNLSVMTSVLSTPPNVSEITSPPAFAAIPNTIDSTPVTGSSGTMNGTQQQRQRGLRPGTIAGIIFGDLAGIKVLAMIFCYVYQIRKRRKKVVTGQ</sequence>
<evidence type="ECO:0000256" key="13">
    <source>
        <dbReference type="SAM" id="Phobius"/>
    </source>
</evidence>
<accession>A0A1U8PZM0</accession>
<dbReference type="GeneID" id="104590156"/>
<evidence type="ECO:0000256" key="3">
    <source>
        <dbReference type="ARBA" id="ARBA00022475"/>
    </source>
</evidence>
<evidence type="ECO:0000313" key="15">
    <source>
        <dbReference type="RefSeq" id="XP_019051999.1"/>
    </source>
</evidence>
<comment type="subcellular location">
    <subcellularLocation>
        <location evidence="1">Cell membrane</location>
        <topology evidence="1">Single-pass type I membrane protein</topology>
    </subcellularLocation>
</comment>
<evidence type="ECO:0000256" key="5">
    <source>
        <dbReference type="ARBA" id="ARBA00022614"/>
    </source>
</evidence>
<keyword evidence="3" id="KW-1003">Cell membrane</keyword>
<keyword evidence="9 13" id="KW-1133">Transmembrane helix</keyword>
<keyword evidence="12" id="KW-0325">Glycoprotein</keyword>
<dbReference type="AlphaFoldDB" id="A0A1U8PZM0"/>
<dbReference type="InterPro" id="IPR032675">
    <property type="entry name" value="LRR_dom_sf"/>
</dbReference>
<dbReference type="Gene3D" id="3.80.10.10">
    <property type="entry name" value="Ribonuclease Inhibitor"/>
    <property type="match status" value="1"/>
</dbReference>
<proteinExistence type="inferred from homology"/>
<evidence type="ECO:0000256" key="6">
    <source>
        <dbReference type="ARBA" id="ARBA00022692"/>
    </source>
</evidence>
<evidence type="ECO:0000256" key="10">
    <source>
        <dbReference type="ARBA" id="ARBA00023136"/>
    </source>
</evidence>
<dbReference type="InterPro" id="IPR001611">
    <property type="entry name" value="Leu-rich_rpt"/>
</dbReference>
<keyword evidence="14" id="KW-1185">Reference proteome</keyword>
<keyword evidence="11" id="KW-0675">Receptor</keyword>
<evidence type="ECO:0000313" key="14">
    <source>
        <dbReference type="Proteomes" id="UP000189703"/>
    </source>
</evidence>
<feature type="non-terminal residue" evidence="15">
    <location>
        <position position="1"/>
    </location>
</feature>
<dbReference type="PANTHER" id="PTHR48052">
    <property type="entry name" value="UNNAMED PRODUCT"/>
    <property type="match status" value="1"/>
</dbReference>
<keyword evidence="8" id="KW-0677">Repeat</keyword>
<reference evidence="15" key="1">
    <citation type="submission" date="2025-08" db="UniProtKB">
        <authorList>
            <consortium name="RefSeq"/>
        </authorList>
    </citation>
    <scope>IDENTIFICATION</scope>
</reference>
<dbReference type="Pfam" id="PF00560">
    <property type="entry name" value="LRR_1"/>
    <property type="match status" value="1"/>
</dbReference>
<comment type="similarity">
    <text evidence="2">Belongs to the RLP family.</text>
</comment>
<keyword evidence="6 13" id="KW-0812">Transmembrane</keyword>
<dbReference type="RefSeq" id="XP_019051999.1">
    <property type="nucleotide sequence ID" value="XM_019196454.1"/>
</dbReference>
<dbReference type="Proteomes" id="UP000189703">
    <property type="component" value="Unplaced"/>
</dbReference>
<dbReference type="PANTHER" id="PTHR48052:SF8">
    <property type="entry name" value="LRR RECEPTOR-LIKE SERINE_THREONINE-PROTEIN KINASE FLS2"/>
    <property type="match status" value="1"/>
</dbReference>
<evidence type="ECO:0000256" key="9">
    <source>
        <dbReference type="ARBA" id="ARBA00022989"/>
    </source>
</evidence>
<dbReference type="OrthoDB" id="346907at2759"/>
<feature type="transmembrane region" description="Helical" evidence="13">
    <location>
        <begin position="250"/>
        <end position="272"/>
    </location>
</feature>
<keyword evidence="4" id="KW-0597">Phosphoprotein</keyword>
<evidence type="ECO:0000256" key="1">
    <source>
        <dbReference type="ARBA" id="ARBA00004251"/>
    </source>
</evidence>
<dbReference type="FunFam" id="3.80.10.10:FF:000722">
    <property type="entry name" value="Leucine-rich repeat receptor-like protein kinase"/>
    <property type="match status" value="1"/>
</dbReference>
<dbReference type="InParanoid" id="A0A1U8PZM0"/>
<evidence type="ECO:0000256" key="7">
    <source>
        <dbReference type="ARBA" id="ARBA00022729"/>
    </source>
</evidence>
<name>A0A1U8PZM0_NELNU</name>
<organism evidence="14 15">
    <name type="scientific">Nelumbo nucifera</name>
    <name type="common">Sacred lotus</name>
    <dbReference type="NCBI Taxonomy" id="4432"/>
    <lineage>
        <taxon>Eukaryota</taxon>
        <taxon>Viridiplantae</taxon>
        <taxon>Streptophyta</taxon>
        <taxon>Embryophyta</taxon>
        <taxon>Tracheophyta</taxon>
        <taxon>Spermatophyta</taxon>
        <taxon>Magnoliopsida</taxon>
        <taxon>Proteales</taxon>
        <taxon>Nelumbonaceae</taxon>
        <taxon>Nelumbo</taxon>
    </lineage>
</organism>
<evidence type="ECO:0000256" key="12">
    <source>
        <dbReference type="ARBA" id="ARBA00023180"/>
    </source>
</evidence>
<keyword evidence="10 13" id="KW-0472">Membrane</keyword>
<keyword evidence="7" id="KW-0732">Signal</keyword>
<dbReference type="OMA" id="AMVFIYV"/>
<dbReference type="GO" id="GO:0005886">
    <property type="term" value="C:plasma membrane"/>
    <property type="evidence" value="ECO:0007669"/>
    <property type="project" value="UniProtKB-SubCell"/>
</dbReference>
<dbReference type="Pfam" id="PF13855">
    <property type="entry name" value="LRR_8"/>
    <property type="match status" value="1"/>
</dbReference>
<evidence type="ECO:0000256" key="11">
    <source>
        <dbReference type="ARBA" id="ARBA00023170"/>
    </source>
</evidence>
<keyword evidence="5" id="KW-0433">Leucine-rich repeat</keyword>
<dbReference type="KEGG" id="nnu:104590156"/>
<evidence type="ECO:0000256" key="8">
    <source>
        <dbReference type="ARBA" id="ARBA00022737"/>
    </source>
</evidence>
<evidence type="ECO:0000256" key="4">
    <source>
        <dbReference type="ARBA" id="ARBA00022553"/>
    </source>
</evidence>
<protein>
    <submittedName>
        <fullName evidence="15">Probable LRR receptor-like serine/threonine-protein kinase At4g37250</fullName>
    </submittedName>
</protein>
<dbReference type="STRING" id="4432.A0A1U8PZM0"/>
<dbReference type="SUPFAM" id="SSF52058">
    <property type="entry name" value="L domain-like"/>
    <property type="match status" value="1"/>
</dbReference>
<gene>
    <name evidence="15" type="primary">LOC104590156</name>
</gene>
<evidence type="ECO:0000256" key="2">
    <source>
        <dbReference type="ARBA" id="ARBA00009592"/>
    </source>
</evidence>